<gene>
    <name evidence="2" type="ORF">CPELLU_LOCUS19825</name>
</gene>
<protein>
    <submittedName>
        <fullName evidence="2">15239_t:CDS:1</fullName>
    </submittedName>
</protein>
<dbReference type="OrthoDB" id="3270175at2759"/>
<evidence type="ECO:0000313" key="3">
    <source>
        <dbReference type="Proteomes" id="UP000789759"/>
    </source>
</evidence>
<dbReference type="InterPro" id="IPR012337">
    <property type="entry name" value="RNaseH-like_sf"/>
</dbReference>
<organism evidence="2 3">
    <name type="scientific">Cetraspora pellucida</name>
    <dbReference type="NCBI Taxonomy" id="1433469"/>
    <lineage>
        <taxon>Eukaryota</taxon>
        <taxon>Fungi</taxon>
        <taxon>Fungi incertae sedis</taxon>
        <taxon>Mucoromycota</taxon>
        <taxon>Glomeromycotina</taxon>
        <taxon>Glomeromycetes</taxon>
        <taxon>Diversisporales</taxon>
        <taxon>Gigasporaceae</taxon>
        <taxon>Cetraspora</taxon>
    </lineage>
</organism>
<dbReference type="GO" id="GO:0046983">
    <property type="term" value="F:protein dimerization activity"/>
    <property type="evidence" value="ECO:0007669"/>
    <property type="project" value="InterPro"/>
</dbReference>
<feature type="non-terminal residue" evidence="2">
    <location>
        <position position="1"/>
    </location>
</feature>
<dbReference type="InterPro" id="IPR008906">
    <property type="entry name" value="HATC_C_dom"/>
</dbReference>
<reference evidence="2" key="1">
    <citation type="submission" date="2021-06" db="EMBL/GenBank/DDBJ databases">
        <authorList>
            <person name="Kallberg Y."/>
            <person name="Tangrot J."/>
            <person name="Rosling A."/>
        </authorList>
    </citation>
    <scope>NUCLEOTIDE SEQUENCE</scope>
    <source>
        <strain evidence="2">FL966</strain>
    </source>
</reference>
<dbReference type="Pfam" id="PF05699">
    <property type="entry name" value="Dimer_Tnp_hAT"/>
    <property type="match status" value="1"/>
</dbReference>
<comment type="caution">
    <text evidence="2">The sequence shown here is derived from an EMBL/GenBank/DDBJ whole genome shotgun (WGS) entry which is preliminary data.</text>
</comment>
<dbReference type="Proteomes" id="UP000789759">
    <property type="component" value="Unassembled WGS sequence"/>
</dbReference>
<accession>A0A9N9KDD7</accession>
<sequence length="51" mass="6068">NYEYEFKYLSKITKDYLSVQATSVSIERAFLVAKELITSRRYNLNFITIRA</sequence>
<keyword evidence="3" id="KW-1185">Reference proteome</keyword>
<proteinExistence type="predicted"/>
<feature type="domain" description="HAT C-terminal dimerisation" evidence="1">
    <location>
        <begin position="4"/>
        <end position="45"/>
    </location>
</feature>
<dbReference type="EMBL" id="CAJVQA010051761">
    <property type="protein sequence ID" value="CAG8822482.1"/>
    <property type="molecule type" value="Genomic_DNA"/>
</dbReference>
<dbReference type="AlphaFoldDB" id="A0A9N9KDD7"/>
<name>A0A9N9KDD7_9GLOM</name>
<feature type="non-terminal residue" evidence="2">
    <location>
        <position position="51"/>
    </location>
</feature>
<dbReference type="SUPFAM" id="SSF53098">
    <property type="entry name" value="Ribonuclease H-like"/>
    <property type="match status" value="1"/>
</dbReference>
<evidence type="ECO:0000313" key="2">
    <source>
        <dbReference type="EMBL" id="CAG8822482.1"/>
    </source>
</evidence>
<evidence type="ECO:0000259" key="1">
    <source>
        <dbReference type="Pfam" id="PF05699"/>
    </source>
</evidence>